<dbReference type="Gene3D" id="2.130.10.10">
    <property type="entry name" value="YVTN repeat-like/Quinoprotein amine dehydrogenase"/>
    <property type="match status" value="1"/>
</dbReference>
<dbReference type="InterPro" id="IPR015943">
    <property type="entry name" value="WD40/YVTN_repeat-like_dom_sf"/>
</dbReference>
<feature type="region of interest" description="Disordered" evidence="5">
    <location>
        <begin position="170"/>
        <end position="191"/>
    </location>
</feature>
<dbReference type="FunCoup" id="A0A067N303">
    <property type="interactions" value="273"/>
</dbReference>
<dbReference type="OrthoDB" id="18388at2759"/>
<comment type="similarity">
    <text evidence="2">Belongs to the NSA1 family.</text>
</comment>
<evidence type="ECO:0000256" key="2">
    <source>
        <dbReference type="ARBA" id="ARBA00007861"/>
    </source>
</evidence>
<dbReference type="STRING" id="930990.A0A067N303"/>
<dbReference type="InParanoid" id="A0A067N303"/>
<name>A0A067N303_BOTB1</name>
<dbReference type="CDD" id="cd22857">
    <property type="entry name" value="WDR74"/>
    <property type="match status" value="1"/>
</dbReference>
<dbReference type="GO" id="GO:0042273">
    <property type="term" value="P:ribosomal large subunit biogenesis"/>
    <property type="evidence" value="ECO:0007669"/>
    <property type="project" value="InterPro"/>
</dbReference>
<dbReference type="GO" id="GO:0005730">
    <property type="term" value="C:nucleolus"/>
    <property type="evidence" value="ECO:0007669"/>
    <property type="project" value="InterPro"/>
</dbReference>
<dbReference type="PANTHER" id="PTHR16038:SF4">
    <property type="entry name" value="WD REPEAT-CONTAINING PROTEIN 74"/>
    <property type="match status" value="1"/>
</dbReference>
<sequence>MSTRYFFGDEHGQVKSISCIKNDADISTELVNMEELPQEGQFQSIQRMAVGKSSAGGRMLAVARADRTTSVYTFDASNKNFGPVHAWKETRVKSPASFVGLAIGNGAVYTCTSTGHFRRTTLPSDSEPSTSQTACLPTRLCDLRLSADATTFAYGGDEVDLSVWNAERALSTPPADNQSTPTAGQKRKKSKAAELFPGEIWRAKNLPNDSLQLRQPVHITSLTFLSQTSATGSSQPSHHILTGTKLGAIRRYDTRAARRPVSNWEGIGRVGGVKKVEKSFSEHEVFVSDNGSNIFSVDTRCGRVLYGYQGISGAVSAMAPSPNYLASVSLDRFFRLHTMHEPPATPGPAAQKKGQTVSKVYVKSIPTVVVWDEDDAVPAVSTDGAQSDADEEVWDAMGVVRDDNQSEESDDDGTSRRKTKRGKDA</sequence>
<dbReference type="SUPFAM" id="SSF50978">
    <property type="entry name" value="WD40 repeat-like"/>
    <property type="match status" value="1"/>
</dbReference>
<dbReference type="HOGENOM" id="CLU_033769_1_0_1"/>
<comment type="function">
    <text evidence="1">Involved in the biogenesis of the 60S ribosomal subunit.</text>
</comment>
<dbReference type="AlphaFoldDB" id="A0A067N303"/>
<dbReference type="Proteomes" id="UP000027195">
    <property type="component" value="Unassembled WGS sequence"/>
</dbReference>
<dbReference type="GO" id="GO:0030687">
    <property type="term" value="C:preribosome, large subunit precursor"/>
    <property type="evidence" value="ECO:0007669"/>
    <property type="project" value="TreeGrafter"/>
</dbReference>
<protein>
    <recommendedName>
        <fullName evidence="4">Ribosome biogenesis protein NSA1</fullName>
    </recommendedName>
</protein>
<comment type="subunit">
    <text evidence="3">Component of the pre-66S ribosomal particle.</text>
</comment>
<evidence type="ECO:0000313" key="6">
    <source>
        <dbReference type="EMBL" id="KDQ18527.1"/>
    </source>
</evidence>
<feature type="compositionally biased region" description="Basic residues" evidence="5">
    <location>
        <begin position="416"/>
        <end position="425"/>
    </location>
</feature>
<gene>
    <name evidence="6" type="ORF">BOTBODRAFT_28912</name>
</gene>
<evidence type="ECO:0000256" key="4">
    <source>
        <dbReference type="ARBA" id="ARBA00014234"/>
    </source>
</evidence>
<organism evidence="6 7">
    <name type="scientific">Botryobasidium botryosum (strain FD-172 SS1)</name>
    <dbReference type="NCBI Taxonomy" id="930990"/>
    <lineage>
        <taxon>Eukaryota</taxon>
        <taxon>Fungi</taxon>
        <taxon>Dikarya</taxon>
        <taxon>Basidiomycota</taxon>
        <taxon>Agaricomycotina</taxon>
        <taxon>Agaricomycetes</taxon>
        <taxon>Cantharellales</taxon>
        <taxon>Botryobasidiaceae</taxon>
        <taxon>Botryobasidium</taxon>
    </lineage>
</organism>
<feature type="compositionally biased region" description="Polar residues" evidence="5">
    <location>
        <begin position="174"/>
        <end position="183"/>
    </location>
</feature>
<accession>A0A067N303</accession>
<evidence type="ECO:0000256" key="1">
    <source>
        <dbReference type="ARBA" id="ARBA00002889"/>
    </source>
</evidence>
<evidence type="ECO:0000256" key="5">
    <source>
        <dbReference type="SAM" id="MobiDB-lite"/>
    </source>
</evidence>
<dbReference type="InterPro" id="IPR037379">
    <property type="entry name" value="WDR74/Nsa1"/>
</dbReference>
<dbReference type="EMBL" id="KL198021">
    <property type="protein sequence ID" value="KDQ18527.1"/>
    <property type="molecule type" value="Genomic_DNA"/>
</dbReference>
<evidence type="ECO:0000313" key="7">
    <source>
        <dbReference type="Proteomes" id="UP000027195"/>
    </source>
</evidence>
<evidence type="ECO:0000256" key="3">
    <source>
        <dbReference type="ARBA" id="ARBA00011187"/>
    </source>
</evidence>
<dbReference type="InterPro" id="IPR036322">
    <property type="entry name" value="WD40_repeat_dom_sf"/>
</dbReference>
<feature type="region of interest" description="Disordered" evidence="5">
    <location>
        <begin position="379"/>
        <end position="425"/>
    </location>
</feature>
<dbReference type="PANTHER" id="PTHR16038">
    <property type="entry name" value="NOP SEVEN ASSOCIATED PROTEIN 1"/>
    <property type="match status" value="1"/>
</dbReference>
<keyword evidence="7" id="KW-1185">Reference proteome</keyword>
<reference evidence="7" key="1">
    <citation type="journal article" date="2014" name="Proc. Natl. Acad. Sci. U.S.A.">
        <title>Extensive sampling of basidiomycete genomes demonstrates inadequacy of the white-rot/brown-rot paradigm for wood decay fungi.</title>
        <authorList>
            <person name="Riley R."/>
            <person name="Salamov A.A."/>
            <person name="Brown D.W."/>
            <person name="Nagy L.G."/>
            <person name="Floudas D."/>
            <person name="Held B.W."/>
            <person name="Levasseur A."/>
            <person name="Lombard V."/>
            <person name="Morin E."/>
            <person name="Otillar R."/>
            <person name="Lindquist E.A."/>
            <person name="Sun H."/>
            <person name="LaButti K.M."/>
            <person name="Schmutz J."/>
            <person name="Jabbour D."/>
            <person name="Luo H."/>
            <person name="Baker S.E."/>
            <person name="Pisabarro A.G."/>
            <person name="Walton J.D."/>
            <person name="Blanchette R.A."/>
            <person name="Henrissat B."/>
            <person name="Martin F."/>
            <person name="Cullen D."/>
            <person name="Hibbett D.S."/>
            <person name="Grigoriev I.V."/>
        </authorList>
    </citation>
    <scope>NUCLEOTIDE SEQUENCE [LARGE SCALE GENOMIC DNA]</scope>
    <source>
        <strain evidence="7">FD-172 SS1</strain>
    </source>
</reference>
<proteinExistence type="inferred from homology"/>